<dbReference type="RefSeq" id="WP_346755254.1">
    <property type="nucleotide sequence ID" value="NZ_JAUJEA010000016.1"/>
</dbReference>
<organism evidence="1 2">
    <name type="scientific">Splendidivirga corallicola</name>
    <dbReference type="NCBI Taxonomy" id="3051826"/>
    <lineage>
        <taxon>Bacteria</taxon>
        <taxon>Pseudomonadati</taxon>
        <taxon>Bacteroidota</taxon>
        <taxon>Cytophagia</taxon>
        <taxon>Cytophagales</taxon>
        <taxon>Splendidivirgaceae</taxon>
        <taxon>Splendidivirga</taxon>
    </lineage>
</organism>
<reference evidence="1" key="1">
    <citation type="submission" date="2023-06" db="EMBL/GenBank/DDBJ databases">
        <title>Genomic of Parafulvivirga corallium.</title>
        <authorList>
            <person name="Wang G."/>
        </authorList>
    </citation>
    <scope>NUCLEOTIDE SEQUENCE</scope>
    <source>
        <strain evidence="1">BMA10</strain>
    </source>
</reference>
<name>A0ABT8KZ70_9BACT</name>
<comment type="caution">
    <text evidence="1">The sequence shown here is derived from an EMBL/GenBank/DDBJ whole genome shotgun (WGS) entry which is preliminary data.</text>
</comment>
<accession>A0ABT8KZ70</accession>
<dbReference type="EMBL" id="JAUJEA010000016">
    <property type="protein sequence ID" value="MDN5205232.1"/>
    <property type="molecule type" value="Genomic_DNA"/>
</dbReference>
<sequence>MILRSYTDYNVFAKVDLKNHTLRSIDYDNLEEKGLYAYLGDNLVFFYRLNDNLYLSIDYDNILIDDRVEILLLKKKESQYVLSVKILDQILYNIEYSFIKEKYFFEDDTTGFIEEEDFNFGLFLRNVVMNNERKRLIFPTVRDL</sequence>
<evidence type="ECO:0000313" key="2">
    <source>
        <dbReference type="Proteomes" id="UP001172082"/>
    </source>
</evidence>
<keyword evidence="2" id="KW-1185">Reference proteome</keyword>
<gene>
    <name evidence="1" type="ORF">QQ008_27865</name>
</gene>
<protein>
    <submittedName>
        <fullName evidence="1">Uncharacterized protein</fullName>
    </submittedName>
</protein>
<proteinExistence type="predicted"/>
<evidence type="ECO:0000313" key="1">
    <source>
        <dbReference type="EMBL" id="MDN5205232.1"/>
    </source>
</evidence>
<dbReference type="Proteomes" id="UP001172082">
    <property type="component" value="Unassembled WGS sequence"/>
</dbReference>